<keyword evidence="4" id="KW-0479">Metal-binding</keyword>
<dbReference type="PROSITE" id="PS51746">
    <property type="entry name" value="PPM_2"/>
    <property type="match status" value="1"/>
</dbReference>
<dbReference type="SMART" id="SM00332">
    <property type="entry name" value="PP2Cc"/>
    <property type="match status" value="1"/>
</dbReference>
<dbReference type="SMART" id="SM00331">
    <property type="entry name" value="PP2C_SIG"/>
    <property type="match status" value="1"/>
</dbReference>
<feature type="domain" description="PPM-type phosphatase" evidence="11">
    <location>
        <begin position="102"/>
        <end position="408"/>
    </location>
</feature>
<evidence type="ECO:0000256" key="5">
    <source>
        <dbReference type="ARBA" id="ARBA00022801"/>
    </source>
</evidence>
<dbReference type="PANTHER" id="PTHR13832:SF667">
    <property type="entry name" value="PROTEIN PHOSPHATASE 2C 14-RELATED"/>
    <property type="match status" value="1"/>
</dbReference>
<feature type="compositionally biased region" description="Low complexity" evidence="10">
    <location>
        <begin position="13"/>
        <end position="44"/>
    </location>
</feature>
<sequence>MVSISVHTDENVTPLNNGSNTTNSTSTTHSISSSPVSSNISSSNRCSGVVDTTKTSDSLKRKRPLKIQLPSSILREIQIEKIKTKDNMTVEDQQSFEYMDLGVGVFCKKGKKKFMEDTYKIVSSLNGNPKKGFYGVYDGHGGRKAAEFAAEHLHQNILKILEKSAGTMTIEEAVKAAYLKTDDEFLEQGLGSGTCCVTCLVEEKSIVVSNVGDCRAVLCRGGVAESLTIDHRVEEEWERRRIEKKGGYVEIHRGAWRVHGILSVSRSIGDAHLKDWVLAEPDTKTLDLTPEMDFIVLASDGLWDKVENQEVVDTALRVCLGPDKVELTNDCWKEDDEFACENTSPPTKSRRISLVKQQKVKSHSPLQQIKHNRKRPISNRLVAACKELVNLAVTRGSLDDITVMIIDLHHLGWNS</sequence>
<evidence type="ECO:0000256" key="9">
    <source>
        <dbReference type="RuleBase" id="RU003465"/>
    </source>
</evidence>
<evidence type="ECO:0000256" key="3">
    <source>
        <dbReference type="ARBA" id="ARBA00013081"/>
    </source>
</evidence>
<evidence type="ECO:0000256" key="8">
    <source>
        <dbReference type="ARBA" id="ARBA00023211"/>
    </source>
</evidence>
<comment type="cofactor">
    <cofactor evidence="1">
        <name>Mn(2+)</name>
        <dbReference type="ChEBI" id="CHEBI:29035"/>
    </cofactor>
</comment>
<evidence type="ECO:0000256" key="7">
    <source>
        <dbReference type="ARBA" id="ARBA00022912"/>
    </source>
</evidence>
<dbReference type="PROSITE" id="PS01032">
    <property type="entry name" value="PPM_1"/>
    <property type="match status" value="1"/>
</dbReference>
<evidence type="ECO:0000256" key="6">
    <source>
        <dbReference type="ARBA" id="ARBA00022842"/>
    </source>
</evidence>
<organism evidence="12 13">
    <name type="scientific">Thalictrum thalictroides</name>
    <name type="common">Rue-anemone</name>
    <name type="synonym">Anemone thalictroides</name>
    <dbReference type="NCBI Taxonomy" id="46969"/>
    <lineage>
        <taxon>Eukaryota</taxon>
        <taxon>Viridiplantae</taxon>
        <taxon>Streptophyta</taxon>
        <taxon>Embryophyta</taxon>
        <taxon>Tracheophyta</taxon>
        <taxon>Spermatophyta</taxon>
        <taxon>Magnoliopsida</taxon>
        <taxon>Ranunculales</taxon>
        <taxon>Ranunculaceae</taxon>
        <taxon>Thalictroideae</taxon>
        <taxon>Thalictrum</taxon>
    </lineage>
</organism>
<dbReference type="SUPFAM" id="SSF81606">
    <property type="entry name" value="PP2C-like"/>
    <property type="match status" value="1"/>
</dbReference>
<comment type="caution">
    <text evidence="12">The sequence shown here is derived from an EMBL/GenBank/DDBJ whole genome shotgun (WGS) entry which is preliminary data.</text>
</comment>
<dbReference type="OrthoDB" id="10264738at2759"/>
<dbReference type="EC" id="3.1.3.16" evidence="3"/>
<keyword evidence="13" id="KW-1185">Reference proteome</keyword>
<evidence type="ECO:0000256" key="10">
    <source>
        <dbReference type="SAM" id="MobiDB-lite"/>
    </source>
</evidence>
<dbReference type="InterPro" id="IPR015655">
    <property type="entry name" value="PP2C"/>
</dbReference>
<dbReference type="PANTHER" id="PTHR13832">
    <property type="entry name" value="PROTEIN PHOSPHATASE 2C"/>
    <property type="match status" value="1"/>
</dbReference>
<feature type="region of interest" description="Disordered" evidence="10">
    <location>
        <begin position="1"/>
        <end position="62"/>
    </location>
</feature>
<evidence type="ECO:0000256" key="4">
    <source>
        <dbReference type="ARBA" id="ARBA00022723"/>
    </source>
</evidence>
<keyword evidence="7 9" id="KW-0904">Protein phosphatase</keyword>
<keyword evidence="6" id="KW-0460">Magnesium</keyword>
<evidence type="ECO:0000256" key="1">
    <source>
        <dbReference type="ARBA" id="ARBA00001936"/>
    </source>
</evidence>
<reference evidence="12 13" key="1">
    <citation type="submission" date="2020-06" db="EMBL/GenBank/DDBJ databases">
        <title>Transcriptomic and genomic resources for Thalictrum thalictroides and T. hernandezii: Facilitating candidate gene discovery in an emerging model plant lineage.</title>
        <authorList>
            <person name="Arias T."/>
            <person name="Riano-Pachon D.M."/>
            <person name="Di Stilio V.S."/>
        </authorList>
    </citation>
    <scope>NUCLEOTIDE SEQUENCE [LARGE SCALE GENOMIC DNA]</scope>
    <source>
        <strain evidence="13">cv. WT478/WT964</strain>
        <tissue evidence="12">Leaves</tissue>
    </source>
</reference>
<dbReference type="InterPro" id="IPR036457">
    <property type="entry name" value="PPM-type-like_dom_sf"/>
</dbReference>
<dbReference type="InterPro" id="IPR000222">
    <property type="entry name" value="PP2C_BS"/>
</dbReference>
<dbReference type="InterPro" id="IPR001932">
    <property type="entry name" value="PPM-type_phosphatase-like_dom"/>
</dbReference>
<dbReference type="AlphaFoldDB" id="A0A7J6USM9"/>
<keyword evidence="5 9" id="KW-0378">Hydrolase</keyword>
<evidence type="ECO:0000259" key="11">
    <source>
        <dbReference type="PROSITE" id="PS51746"/>
    </source>
</evidence>
<keyword evidence="8" id="KW-0464">Manganese</keyword>
<dbReference type="Gene3D" id="3.60.40.10">
    <property type="entry name" value="PPM-type phosphatase domain"/>
    <property type="match status" value="1"/>
</dbReference>
<proteinExistence type="inferred from homology"/>
<evidence type="ECO:0000256" key="2">
    <source>
        <dbReference type="ARBA" id="ARBA00001946"/>
    </source>
</evidence>
<comment type="cofactor">
    <cofactor evidence="2">
        <name>Mg(2+)</name>
        <dbReference type="ChEBI" id="CHEBI:18420"/>
    </cofactor>
</comment>
<comment type="similarity">
    <text evidence="9">Belongs to the PP2C family.</text>
</comment>
<dbReference type="GO" id="GO:0004722">
    <property type="term" value="F:protein serine/threonine phosphatase activity"/>
    <property type="evidence" value="ECO:0007669"/>
    <property type="project" value="UniProtKB-EC"/>
</dbReference>
<evidence type="ECO:0000313" key="13">
    <source>
        <dbReference type="Proteomes" id="UP000554482"/>
    </source>
</evidence>
<dbReference type="EMBL" id="JABWDY010043838">
    <property type="protein sequence ID" value="KAF5175593.1"/>
    <property type="molecule type" value="Genomic_DNA"/>
</dbReference>
<dbReference type="Pfam" id="PF00481">
    <property type="entry name" value="PP2C"/>
    <property type="match status" value="1"/>
</dbReference>
<accession>A0A7J6USM9</accession>
<gene>
    <name evidence="12" type="ORF">FRX31_034822</name>
</gene>
<dbReference type="Proteomes" id="UP000554482">
    <property type="component" value="Unassembled WGS sequence"/>
</dbReference>
<dbReference type="GO" id="GO:0046872">
    <property type="term" value="F:metal ion binding"/>
    <property type="evidence" value="ECO:0007669"/>
    <property type="project" value="UniProtKB-KW"/>
</dbReference>
<name>A0A7J6USM9_THATH</name>
<dbReference type="CDD" id="cd00143">
    <property type="entry name" value="PP2Cc"/>
    <property type="match status" value="1"/>
</dbReference>
<evidence type="ECO:0000313" key="12">
    <source>
        <dbReference type="EMBL" id="KAF5175593.1"/>
    </source>
</evidence>
<protein>
    <recommendedName>
        <fullName evidence="3">protein-serine/threonine phosphatase</fullName>
        <ecNumber evidence="3">3.1.3.16</ecNumber>
    </recommendedName>
</protein>